<sequence>MDSATSADAQKPPALGQTRCQQQGGWRARASCALNLALFLAVTVSFAGAAYRARHRPRDLAFVAAAYYLLALLLCCVAQLELLRADPAAGEAHRRRVVLAVWAVSVALSATFASRVAEAMPLLALKLAVWGVTVIFLGLGFYLLFCCTCRDAELGRDQDSGRPPAKGLHELSPEQMA</sequence>
<gene>
    <name evidence="3" type="ORF">BAE44_0021481</name>
</gene>
<organism evidence="3 4">
    <name type="scientific">Dichanthelium oligosanthes</name>
    <dbReference type="NCBI Taxonomy" id="888268"/>
    <lineage>
        <taxon>Eukaryota</taxon>
        <taxon>Viridiplantae</taxon>
        <taxon>Streptophyta</taxon>
        <taxon>Embryophyta</taxon>
        <taxon>Tracheophyta</taxon>
        <taxon>Spermatophyta</taxon>
        <taxon>Magnoliopsida</taxon>
        <taxon>Liliopsida</taxon>
        <taxon>Poales</taxon>
        <taxon>Poaceae</taxon>
        <taxon>PACMAD clade</taxon>
        <taxon>Panicoideae</taxon>
        <taxon>Panicodae</taxon>
        <taxon>Paniceae</taxon>
        <taxon>Dichantheliinae</taxon>
        <taxon>Dichanthelium</taxon>
    </lineage>
</organism>
<evidence type="ECO:0000313" key="4">
    <source>
        <dbReference type="Proteomes" id="UP000095767"/>
    </source>
</evidence>
<dbReference type="OrthoDB" id="683097at2759"/>
<keyword evidence="2" id="KW-1133">Transmembrane helix</keyword>
<dbReference type="Proteomes" id="UP000095767">
    <property type="component" value="Unassembled WGS sequence"/>
</dbReference>
<dbReference type="Pfam" id="PF20100">
    <property type="entry name" value="DUF6490"/>
    <property type="match status" value="1"/>
</dbReference>
<accession>A0A1E5UXC9</accession>
<protein>
    <submittedName>
        <fullName evidence="3">Uncharacterized protein</fullName>
    </submittedName>
</protein>
<feature type="transmembrane region" description="Helical" evidence="2">
    <location>
        <begin position="32"/>
        <end position="53"/>
    </location>
</feature>
<feature type="transmembrane region" description="Helical" evidence="2">
    <location>
        <begin position="65"/>
        <end position="85"/>
    </location>
</feature>
<evidence type="ECO:0000256" key="1">
    <source>
        <dbReference type="SAM" id="MobiDB-lite"/>
    </source>
</evidence>
<feature type="compositionally biased region" description="Basic and acidic residues" evidence="1">
    <location>
        <begin position="167"/>
        <end position="177"/>
    </location>
</feature>
<dbReference type="PANTHER" id="PTHR46610">
    <property type="entry name" value="OS05G0181300 PROTEIN"/>
    <property type="match status" value="1"/>
</dbReference>
<comment type="caution">
    <text evidence="3">The sequence shown here is derived from an EMBL/GenBank/DDBJ whole genome shotgun (WGS) entry which is preliminary data.</text>
</comment>
<evidence type="ECO:0000256" key="2">
    <source>
        <dbReference type="SAM" id="Phobius"/>
    </source>
</evidence>
<dbReference type="AlphaFoldDB" id="A0A1E5UXC9"/>
<name>A0A1E5UXC9_9POAL</name>
<feature type="transmembrane region" description="Helical" evidence="2">
    <location>
        <begin position="97"/>
        <end position="117"/>
    </location>
</feature>
<dbReference type="EMBL" id="LWDX02059811">
    <property type="protein sequence ID" value="OEL17498.1"/>
    <property type="molecule type" value="Genomic_DNA"/>
</dbReference>
<feature type="transmembrane region" description="Helical" evidence="2">
    <location>
        <begin position="123"/>
        <end position="145"/>
    </location>
</feature>
<proteinExistence type="predicted"/>
<keyword evidence="2" id="KW-0472">Membrane</keyword>
<reference evidence="3 4" key="1">
    <citation type="submission" date="2016-09" db="EMBL/GenBank/DDBJ databases">
        <title>The draft genome of Dichanthelium oligosanthes: A C3 panicoid grass species.</title>
        <authorList>
            <person name="Studer A.J."/>
            <person name="Schnable J.C."/>
            <person name="Brutnell T.P."/>
        </authorList>
    </citation>
    <scope>NUCLEOTIDE SEQUENCE [LARGE SCALE GENOMIC DNA]</scope>
    <source>
        <strain evidence="4">cv. Kellogg 1175</strain>
        <tissue evidence="3">Leaf</tissue>
    </source>
</reference>
<feature type="region of interest" description="Disordered" evidence="1">
    <location>
        <begin position="157"/>
        <end position="177"/>
    </location>
</feature>
<keyword evidence="4" id="KW-1185">Reference proteome</keyword>
<dbReference type="InterPro" id="IPR045501">
    <property type="entry name" value="DUF6490"/>
</dbReference>
<dbReference type="PANTHER" id="PTHR46610:SF18">
    <property type="entry name" value="OS01G0183850 PROTEIN"/>
    <property type="match status" value="1"/>
</dbReference>
<evidence type="ECO:0000313" key="3">
    <source>
        <dbReference type="EMBL" id="OEL17498.1"/>
    </source>
</evidence>
<keyword evidence="2" id="KW-0812">Transmembrane</keyword>